<protein>
    <submittedName>
        <fullName evidence="1">Nucleotidyl transferase AbiEii/AbiGii toxin family protein</fullName>
    </submittedName>
</protein>
<gene>
    <name evidence="1" type="ORF">BJP36_01390</name>
</gene>
<reference evidence="2" key="1">
    <citation type="submission" date="2016-10" db="EMBL/GenBank/DDBJ databases">
        <title>Comparative genomics uncovers the prolific and rare metabolic potential of the cyanobacterial genus Moorea.</title>
        <authorList>
            <person name="Leao T."/>
            <person name="Castelao G."/>
            <person name="Korobeynikov A."/>
            <person name="Monroe E.A."/>
            <person name="Podell S."/>
            <person name="Glukhov E."/>
            <person name="Allen E."/>
            <person name="Gerwick W.H."/>
            <person name="Gerwick L."/>
        </authorList>
    </citation>
    <scope>NUCLEOTIDE SEQUENCE [LARGE SCALE GENOMIC DNA]</scope>
    <source>
        <strain evidence="2">JHB</strain>
    </source>
</reference>
<dbReference type="Proteomes" id="UP000176944">
    <property type="component" value="Chromosome"/>
</dbReference>
<dbReference type="Pfam" id="PF08843">
    <property type="entry name" value="AbiEii"/>
    <property type="match status" value="1"/>
</dbReference>
<proteinExistence type="predicted"/>
<dbReference type="EMBL" id="CP017708">
    <property type="protein sequence ID" value="AOY78743.1"/>
    <property type="molecule type" value="Genomic_DNA"/>
</dbReference>
<dbReference type="AlphaFoldDB" id="A0A1D9FTX7"/>
<dbReference type="InterPro" id="IPR014942">
    <property type="entry name" value="AbiEii"/>
</dbReference>
<keyword evidence="1" id="KW-0808">Transferase</keyword>
<evidence type="ECO:0000313" key="2">
    <source>
        <dbReference type="Proteomes" id="UP000176944"/>
    </source>
</evidence>
<sequence length="347" mass="39326">MNPAFEEFLNLPAQDRNDVFESTADSLNTLSTYIEKDFWVCLVLDILYNGLPQEHPRLLFKGGTSLSKVYQLISRFSEDVDLVVFRSDLGFAGDNDPSALGISSKRRKKLASELKQAASTYICGKLKDDLSQVAGVISPESRIVLDEDDPDNSTLLFQYPSLFPSDSIAYVQPRVKLEAGARSALDPHQNHTITPYLSEILEEWNFSVANVTTIDPQRTFWDKIMILHGWSCGYRDEQRLPSDRQRLSRHYYDVAIISRQEAGKTAIANHQLREDVRQYTKKLFNRSWMKLDEAIPGSLKLLPKGELLKALITDYQAMQGMMLDTAPPFDEIIEAISALEIEVNQVS</sequence>
<evidence type="ECO:0000313" key="1">
    <source>
        <dbReference type="EMBL" id="AOY78743.1"/>
    </source>
</evidence>
<dbReference type="GO" id="GO:0016740">
    <property type="term" value="F:transferase activity"/>
    <property type="evidence" value="ECO:0007669"/>
    <property type="project" value="UniProtKB-KW"/>
</dbReference>
<organism evidence="1 2">
    <name type="scientific">Moorena producens (strain JHB)</name>
    <dbReference type="NCBI Taxonomy" id="1454205"/>
    <lineage>
        <taxon>Bacteria</taxon>
        <taxon>Bacillati</taxon>
        <taxon>Cyanobacteriota</taxon>
        <taxon>Cyanophyceae</taxon>
        <taxon>Coleofasciculales</taxon>
        <taxon>Coleofasciculaceae</taxon>
        <taxon>Moorena</taxon>
    </lineage>
</organism>
<dbReference type="Gene3D" id="3.10.450.620">
    <property type="entry name" value="JHP933, nucleotidyltransferase-like core domain"/>
    <property type="match status" value="1"/>
</dbReference>
<accession>A0A1D9FTX7</accession>
<name>A0A1D9FTX7_MOOP1</name>